<feature type="binding site" evidence="14">
    <location>
        <position position="70"/>
    </location>
    <ligand>
        <name>L-threonine</name>
        <dbReference type="ChEBI" id="CHEBI:57926"/>
    </ligand>
</feature>
<dbReference type="Pfam" id="PF03481">
    <property type="entry name" value="Sua5_C"/>
    <property type="match status" value="1"/>
</dbReference>
<gene>
    <name evidence="16" type="primary">rimN</name>
    <name evidence="16" type="ORF">LAX5112_02508</name>
</gene>
<evidence type="ECO:0000256" key="14">
    <source>
        <dbReference type="PIRSR" id="PIRSR004930-1"/>
    </source>
</evidence>
<evidence type="ECO:0000313" key="17">
    <source>
        <dbReference type="Proteomes" id="UP000053235"/>
    </source>
</evidence>
<evidence type="ECO:0000256" key="10">
    <source>
        <dbReference type="ARBA" id="ARBA00022840"/>
    </source>
</evidence>
<proteinExistence type="inferred from homology"/>
<dbReference type="GO" id="GO:0000049">
    <property type="term" value="F:tRNA binding"/>
    <property type="evidence" value="ECO:0007669"/>
    <property type="project" value="TreeGrafter"/>
</dbReference>
<keyword evidence="17" id="KW-1185">Reference proteome</keyword>
<keyword evidence="5 13" id="KW-0963">Cytoplasm</keyword>
<protein>
    <recommendedName>
        <fullName evidence="4 13">Threonylcarbamoyl-AMP synthase</fullName>
        <shortName evidence="13">TC-AMP synthase</shortName>
        <ecNumber evidence="3 13">2.7.7.87</ecNumber>
    </recommendedName>
    <alternativeName>
        <fullName evidence="11 13">L-threonylcarbamoyladenylate synthase</fullName>
    </alternativeName>
</protein>
<comment type="catalytic activity">
    <reaction evidence="12 13">
        <text>L-threonine + hydrogencarbonate + ATP = L-threonylcarbamoyladenylate + diphosphate + H2O</text>
        <dbReference type="Rhea" id="RHEA:36407"/>
        <dbReference type="ChEBI" id="CHEBI:15377"/>
        <dbReference type="ChEBI" id="CHEBI:17544"/>
        <dbReference type="ChEBI" id="CHEBI:30616"/>
        <dbReference type="ChEBI" id="CHEBI:33019"/>
        <dbReference type="ChEBI" id="CHEBI:57926"/>
        <dbReference type="ChEBI" id="CHEBI:73682"/>
        <dbReference type="EC" id="2.7.7.87"/>
    </reaction>
</comment>
<evidence type="ECO:0000256" key="12">
    <source>
        <dbReference type="ARBA" id="ARBA00048366"/>
    </source>
</evidence>
<feature type="binding site" evidence="14">
    <location>
        <position position="121"/>
    </location>
    <ligand>
        <name>ATP</name>
        <dbReference type="ChEBI" id="CHEBI:30616"/>
    </ligand>
</feature>
<feature type="binding site" evidence="14">
    <location>
        <position position="185"/>
    </location>
    <ligand>
        <name>L-threonine</name>
        <dbReference type="ChEBI" id="CHEBI:57926"/>
    </ligand>
</feature>
<dbReference type="Proteomes" id="UP000053235">
    <property type="component" value="Unassembled WGS sequence"/>
</dbReference>
<dbReference type="GO" id="GO:0005737">
    <property type="term" value="C:cytoplasm"/>
    <property type="evidence" value="ECO:0007669"/>
    <property type="project" value="UniProtKB-SubCell"/>
</dbReference>
<dbReference type="SUPFAM" id="SSF55821">
    <property type="entry name" value="YrdC/RibB"/>
    <property type="match status" value="1"/>
</dbReference>
<keyword evidence="8 13" id="KW-0548">Nucleotidyltransferase</keyword>
<dbReference type="InterPro" id="IPR010923">
    <property type="entry name" value="T(6)A37_SUA5"/>
</dbReference>
<feature type="binding site" evidence="14">
    <location>
        <position position="65"/>
    </location>
    <ligand>
        <name>ATP</name>
        <dbReference type="ChEBI" id="CHEBI:30616"/>
    </ligand>
</feature>
<dbReference type="EC" id="2.7.7.87" evidence="3 13"/>
<feature type="binding site" evidence="14">
    <location>
        <position position="238"/>
    </location>
    <ligand>
        <name>ATP</name>
        <dbReference type="ChEBI" id="CHEBI:30616"/>
    </ligand>
</feature>
<evidence type="ECO:0000256" key="9">
    <source>
        <dbReference type="ARBA" id="ARBA00022741"/>
    </source>
</evidence>
<dbReference type="NCBIfam" id="TIGR00057">
    <property type="entry name" value="L-threonylcarbamoyladenylate synthase"/>
    <property type="match status" value="1"/>
</dbReference>
<dbReference type="GO" id="GO:0008033">
    <property type="term" value="P:tRNA processing"/>
    <property type="evidence" value="ECO:0007669"/>
    <property type="project" value="UniProtKB-KW"/>
</dbReference>
<feature type="binding site" evidence="14">
    <location>
        <position position="145"/>
    </location>
    <ligand>
        <name>L-threonine</name>
        <dbReference type="ChEBI" id="CHEBI:57926"/>
    </ligand>
</feature>
<name>A0A0M7A741_9HYPH</name>
<keyword evidence="7 13" id="KW-0819">tRNA processing</keyword>
<feature type="binding site" evidence="14">
    <location>
        <position position="61"/>
    </location>
    <ligand>
        <name>ATP</name>
        <dbReference type="ChEBI" id="CHEBI:30616"/>
    </ligand>
</feature>
<evidence type="ECO:0000256" key="11">
    <source>
        <dbReference type="ARBA" id="ARBA00029774"/>
    </source>
</evidence>
<comment type="function">
    <text evidence="13">Required for the formation of a threonylcarbamoyl group on adenosine at position 37 (t(6)A37) in tRNAs that read codons beginning with adenine.</text>
</comment>
<dbReference type="Gene3D" id="3.90.870.10">
    <property type="entry name" value="DHBP synthase"/>
    <property type="match status" value="1"/>
</dbReference>
<accession>A0A0M7A741</accession>
<evidence type="ECO:0000256" key="1">
    <source>
        <dbReference type="ARBA" id="ARBA00004496"/>
    </source>
</evidence>
<feature type="binding site" evidence="14">
    <location>
        <position position="38"/>
    </location>
    <ligand>
        <name>L-threonine</name>
        <dbReference type="ChEBI" id="CHEBI:57926"/>
    </ligand>
</feature>
<evidence type="ECO:0000313" key="16">
    <source>
        <dbReference type="EMBL" id="CTQ70437.1"/>
    </source>
</evidence>
<dbReference type="Pfam" id="PF01300">
    <property type="entry name" value="Sua5_yciO_yrdC"/>
    <property type="match status" value="1"/>
</dbReference>
<feature type="binding site" evidence="14">
    <location>
        <position position="125"/>
    </location>
    <ligand>
        <name>L-threonine</name>
        <dbReference type="ChEBI" id="CHEBI:57926"/>
    </ligand>
</feature>
<feature type="domain" description="YrdC-like" evidence="15">
    <location>
        <begin position="16"/>
        <end position="203"/>
    </location>
</feature>
<dbReference type="STRING" id="388408.LAX5112_02508"/>
<dbReference type="InterPro" id="IPR050156">
    <property type="entry name" value="TC-AMP_synthase_SUA5"/>
</dbReference>
<comment type="subcellular location">
    <subcellularLocation>
        <location evidence="1 13">Cytoplasm</location>
    </subcellularLocation>
</comment>
<dbReference type="InterPro" id="IPR017945">
    <property type="entry name" value="DHBP_synth_RibB-like_a/b_dom"/>
</dbReference>
<dbReference type="RefSeq" id="WP_055672087.1">
    <property type="nucleotide sequence ID" value="NZ_CXWD01000008.1"/>
</dbReference>
<evidence type="ECO:0000259" key="15">
    <source>
        <dbReference type="PROSITE" id="PS51163"/>
    </source>
</evidence>
<dbReference type="Gene3D" id="3.40.50.11030">
    <property type="entry name" value="Threonylcarbamoyl-AMP synthase, C-terminal domain"/>
    <property type="match status" value="1"/>
</dbReference>
<dbReference type="PROSITE" id="PS51163">
    <property type="entry name" value="YRDC"/>
    <property type="match status" value="1"/>
</dbReference>
<dbReference type="GO" id="GO:0005524">
    <property type="term" value="F:ATP binding"/>
    <property type="evidence" value="ECO:0007669"/>
    <property type="project" value="UniProtKB-UniRule"/>
</dbReference>
<comment type="similarity">
    <text evidence="2 13">Belongs to the SUA5 family.</text>
</comment>
<dbReference type="GO" id="GO:0006450">
    <property type="term" value="P:regulation of translational fidelity"/>
    <property type="evidence" value="ECO:0007669"/>
    <property type="project" value="TreeGrafter"/>
</dbReference>
<feature type="binding site" evidence="14">
    <location>
        <position position="199"/>
    </location>
    <ligand>
        <name>ATP</name>
        <dbReference type="ChEBI" id="CHEBI:30616"/>
    </ligand>
</feature>
<organism evidence="16 17">
    <name type="scientific">Roseibium alexandrii</name>
    <dbReference type="NCBI Taxonomy" id="388408"/>
    <lineage>
        <taxon>Bacteria</taxon>
        <taxon>Pseudomonadati</taxon>
        <taxon>Pseudomonadota</taxon>
        <taxon>Alphaproteobacteria</taxon>
        <taxon>Hyphomicrobiales</taxon>
        <taxon>Stappiaceae</taxon>
        <taxon>Roseibium</taxon>
    </lineage>
</organism>
<evidence type="ECO:0000256" key="5">
    <source>
        <dbReference type="ARBA" id="ARBA00022490"/>
    </source>
</evidence>
<keyword evidence="9 13" id="KW-0547">Nucleotide-binding</keyword>
<evidence type="ECO:0000256" key="4">
    <source>
        <dbReference type="ARBA" id="ARBA00015492"/>
    </source>
</evidence>
<reference evidence="17" key="1">
    <citation type="submission" date="2015-07" db="EMBL/GenBank/DDBJ databases">
        <authorList>
            <person name="Rodrigo-Torres Lidia"/>
            <person name="Arahal R.David."/>
        </authorList>
    </citation>
    <scope>NUCLEOTIDE SEQUENCE [LARGE SCALE GENOMIC DNA]</scope>
    <source>
        <strain evidence="17">CECT 5112</strain>
    </source>
</reference>
<dbReference type="GO" id="GO:0061710">
    <property type="term" value="F:L-threonylcarbamoyladenylate synthase"/>
    <property type="evidence" value="ECO:0007669"/>
    <property type="project" value="UniProtKB-EC"/>
</dbReference>
<keyword evidence="10 13" id="KW-0067">ATP-binding</keyword>
<sequence>MQRWNVNLSSSDWQDDPEAVAVCQSLIDGGLVAVPTETVYGLAADATSGTACARIFQAKGRPSFNPLISHLPSLEAALHHGVFDDRALKLAEAFWPGPLTLVVPKTDASEISDLATAGLSTVALRVPSGPIMRYLSEITGRPLAAPSANRSGKISPTRAEDVIVDLGDALDFVIDAGPCEVGIESTIVGLTDEHVTLLRPGGLAREAIESVLQTKVRTPASNGQPEAPAAPGMLTSHYAPNAQMRLHARAVAPDEALLSFGEDPIEGRDEAFAETNLSPSGDLVEAAARLFQAMRTLDSSGAKTIQVQDIPNTGLGEAINDRLRRAAAPRD</sequence>
<dbReference type="PANTHER" id="PTHR17490">
    <property type="entry name" value="SUA5"/>
    <property type="match status" value="1"/>
</dbReference>
<evidence type="ECO:0000256" key="8">
    <source>
        <dbReference type="ARBA" id="ARBA00022695"/>
    </source>
</evidence>
<dbReference type="AlphaFoldDB" id="A0A0M7A741"/>
<evidence type="ECO:0000256" key="6">
    <source>
        <dbReference type="ARBA" id="ARBA00022679"/>
    </source>
</evidence>
<dbReference type="InterPro" id="IPR038385">
    <property type="entry name" value="Sua5/YwlC_C"/>
</dbReference>
<keyword evidence="6 13" id="KW-0808">Transferase</keyword>
<dbReference type="GO" id="GO:0003725">
    <property type="term" value="F:double-stranded RNA binding"/>
    <property type="evidence" value="ECO:0007669"/>
    <property type="project" value="UniProtKB-UniRule"/>
</dbReference>
<feature type="binding site" evidence="14">
    <location>
        <position position="155"/>
    </location>
    <ligand>
        <name>ATP</name>
        <dbReference type="ChEBI" id="CHEBI:30616"/>
    </ligand>
</feature>
<dbReference type="OrthoDB" id="9814580at2"/>
<dbReference type="InterPro" id="IPR005145">
    <property type="entry name" value="Sua5_C"/>
</dbReference>
<dbReference type="EMBL" id="CXWD01000008">
    <property type="protein sequence ID" value="CTQ70437.1"/>
    <property type="molecule type" value="Genomic_DNA"/>
</dbReference>
<dbReference type="PIRSF" id="PIRSF004930">
    <property type="entry name" value="Tln_factor_SUA5"/>
    <property type="match status" value="1"/>
</dbReference>
<evidence type="ECO:0000256" key="3">
    <source>
        <dbReference type="ARBA" id="ARBA00012584"/>
    </source>
</evidence>
<evidence type="ECO:0000256" key="2">
    <source>
        <dbReference type="ARBA" id="ARBA00007663"/>
    </source>
</evidence>
<dbReference type="InterPro" id="IPR006070">
    <property type="entry name" value="Sua5-like_dom"/>
</dbReference>
<evidence type="ECO:0000256" key="7">
    <source>
        <dbReference type="ARBA" id="ARBA00022694"/>
    </source>
</evidence>
<dbReference type="PANTHER" id="PTHR17490:SF16">
    <property type="entry name" value="THREONYLCARBAMOYL-AMP SYNTHASE"/>
    <property type="match status" value="1"/>
</dbReference>
<feature type="binding site" evidence="14">
    <location>
        <position position="147"/>
    </location>
    <ligand>
        <name>ATP</name>
        <dbReference type="ChEBI" id="CHEBI:30616"/>
    </ligand>
</feature>
<evidence type="ECO:0000256" key="13">
    <source>
        <dbReference type="PIRNR" id="PIRNR004930"/>
    </source>
</evidence>